<organism evidence="2 3">
    <name type="scientific">Debaryomyces fabryi</name>
    <dbReference type="NCBI Taxonomy" id="58627"/>
    <lineage>
        <taxon>Eukaryota</taxon>
        <taxon>Fungi</taxon>
        <taxon>Dikarya</taxon>
        <taxon>Ascomycota</taxon>
        <taxon>Saccharomycotina</taxon>
        <taxon>Pichiomycetes</taxon>
        <taxon>Debaryomycetaceae</taxon>
        <taxon>Debaryomyces</taxon>
    </lineage>
</organism>
<feature type="region of interest" description="Disordered" evidence="1">
    <location>
        <begin position="280"/>
        <end position="356"/>
    </location>
</feature>
<dbReference type="EMBL" id="LMYN01000177">
    <property type="protein sequence ID" value="KRZ99064.1"/>
    <property type="molecule type" value="Genomic_DNA"/>
</dbReference>
<feature type="compositionally biased region" description="Low complexity" evidence="1">
    <location>
        <begin position="280"/>
        <end position="294"/>
    </location>
</feature>
<feature type="compositionally biased region" description="Basic and acidic residues" evidence="1">
    <location>
        <begin position="135"/>
        <end position="154"/>
    </location>
</feature>
<feature type="compositionally biased region" description="Basic and acidic residues" evidence="1">
    <location>
        <begin position="319"/>
        <end position="329"/>
    </location>
</feature>
<name>A0A0V1PS51_9ASCO</name>
<evidence type="ECO:0008006" key="4">
    <source>
        <dbReference type="Google" id="ProtNLM"/>
    </source>
</evidence>
<gene>
    <name evidence="2" type="ORF">AC631_05166</name>
</gene>
<dbReference type="RefSeq" id="XP_015465167.1">
    <property type="nucleotide sequence ID" value="XM_015613995.1"/>
</dbReference>
<feature type="region of interest" description="Disordered" evidence="1">
    <location>
        <begin position="125"/>
        <end position="174"/>
    </location>
</feature>
<protein>
    <recommendedName>
        <fullName evidence="4">RRM domain-containing protein</fullName>
    </recommendedName>
</protein>
<dbReference type="AlphaFoldDB" id="A0A0V1PS51"/>
<accession>A0A0V1PS51</accession>
<feature type="region of interest" description="Disordered" evidence="1">
    <location>
        <begin position="1"/>
        <end position="43"/>
    </location>
</feature>
<keyword evidence="3" id="KW-1185">Reference proteome</keyword>
<dbReference type="OrthoDB" id="5348404at2759"/>
<comment type="caution">
    <text evidence="2">The sequence shown here is derived from an EMBL/GenBank/DDBJ whole genome shotgun (WGS) entry which is preliminary data.</text>
</comment>
<evidence type="ECO:0000256" key="1">
    <source>
        <dbReference type="SAM" id="MobiDB-lite"/>
    </source>
</evidence>
<sequence length="356" mass="41642">MSDTEDINYERRPEFNEEPERENVEPEKKPVDHHGLQTPDELEPQEEVVYEVKEEPSFNLTRALFIGNLRRPINAIDFQNYLKELASTGGDNVIERAWLNRTRTHGIVLVDKEEGAKYIRERLNGKTYPSEEEDSRLKDEHELREKEKYEKQLQEYEEAEDKDSLSEPTPPKEYSVERKPLYVDFIPVKAINQWIYEEDKGPRNGKWKIEYENKGDDILANHVLLTGDFMPRYNQRHHHPKFGRGRGYRGGYRGGYGGPIYNRRGLSGYGYGGSGPKPYGVYPPRNGYYGPPRRGGYRGRRGGYYPNSGERSSYVPGESNREERARYPRTDSYQPRSEYRDRSWEGSARTRSRSPL</sequence>
<dbReference type="GeneID" id="26842175"/>
<reference evidence="2 3" key="1">
    <citation type="submission" date="2015-11" db="EMBL/GenBank/DDBJ databases">
        <title>The genome of Debaryomyces fabryi.</title>
        <authorList>
            <person name="Tafer H."/>
            <person name="Lopandic K."/>
        </authorList>
    </citation>
    <scope>NUCLEOTIDE SEQUENCE [LARGE SCALE GENOMIC DNA]</scope>
    <source>
        <strain evidence="2 3">CBS 789</strain>
    </source>
</reference>
<evidence type="ECO:0000313" key="2">
    <source>
        <dbReference type="EMBL" id="KRZ99064.1"/>
    </source>
</evidence>
<proteinExistence type="predicted"/>
<evidence type="ECO:0000313" key="3">
    <source>
        <dbReference type="Proteomes" id="UP000054251"/>
    </source>
</evidence>
<feature type="compositionally biased region" description="Basic and acidic residues" evidence="1">
    <location>
        <begin position="21"/>
        <end position="35"/>
    </location>
</feature>
<dbReference type="Proteomes" id="UP000054251">
    <property type="component" value="Unassembled WGS sequence"/>
</dbReference>